<reference evidence="1" key="2">
    <citation type="submission" date="2023-05" db="EMBL/GenBank/DDBJ databases">
        <authorList>
            <person name="Fouks B."/>
        </authorList>
    </citation>
    <scope>NUCLEOTIDE SEQUENCE</scope>
    <source>
        <strain evidence="1">Stay&amp;Tobe</strain>
        <tissue evidence="1">Testes</tissue>
    </source>
</reference>
<organism evidence="1 2">
    <name type="scientific">Diploptera punctata</name>
    <name type="common">Pacific beetle cockroach</name>
    <dbReference type="NCBI Taxonomy" id="6984"/>
    <lineage>
        <taxon>Eukaryota</taxon>
        <taxon>Metazoa</taxon>
        <taxon>Ecdysozoa</taxon>
        <taxon>Arthropoda</taxon>
        <taxon>Hexapoda</taxon>
        <taxon>Insecta</taxon>
        <taxon>Pterygota</taxon>
        <taxon>Neoptera</taxon>
        <taxon>Polyneoptera</taxon>
        <taxon>Dictyoptera</taxon>
        <taxon>Blattodea</taxon>
        <taxon>Blaberoidea</taxon>
        <taxon>Blaberidae</taxon>
        <taxon>Diplopterinae</taxon>
        <taxon>Diploptera</taxon>
    </lineage>
</organism>
<keyword evidence="2" id="KW-1185">Reference proteome</keyword>
<proteinExistence type="predicted"/>
<name>A0AAD7ZCT1_DIPPU</name>
<dbReference type="AlphaFoldDB" id="A0AAD7ZCT1"/>
<sequence length="122" mass="13885">NNILTAPMPVFSNPMSSDVRSRSFEVKIKAMVYWRNEIERAFLSCWGIVEAVPLHHLGCQFRAHCLLHPQIKPILSLVSMAADQALQACTSKIENRKLYCYGCSEGRNIAQFIHMHNIKILS</sequence>
<reference evidence="1" key="1">
    <citation type="journal article" date="2023" name="IScience">
        <title>Live-bearing cockroach genome reveals convergent evolutionary mechanisms linked to viviparity in insects and beyond.</title>
        <authorList>
            <person name="Fouks B."/>
            <person name="Harrison M.C."/>
            <person name="Mikhailova A.A."/>
            <person name="Marchal E."/>
            <person name="English S."/>
            <person name="Carruthers M."/>
            <person name="Jennings E.C."/>
            <person name="Chiamaka E.L."/>
            <person name="Frigard R.A."/>
            <person name="Pippel M."/>
            <person name="Attardo G.M."/>
            <person name="Benoit J.B."/>
            <person name="Bornberg-Bauer E."/>
            <person name="Tobe S.S."/>
        </authorList>
    </citation>
    <scope>NUCLEOTIDE SEQUENCE</scope>
    <source>
        <strain evidence="1">Stay&amp;Tobe</strain>
    </source>
</reference>
<gene>
    <name evidence="1" type="ORF">L9F63_024970</name>
</gene>
<evidence type="ECO:0000313" key="1">
    <source>
        <dbReference type="EMBL" id="KAJ9578169.1"/>
    </source>
</evidence>
<dbReference type="EMBL" id="JASPKZ010008916">
    <property type="protein sequence ID" value="KAJ9578169.1"/>
    <property type="molecule type" value="Genomic_DNA"/>
</dbReference>
<dbReference type="Proteomes" id="UP001233999">
    <property type="component" value="Unassembled WGS sequence"/>
</dbReference>
<feature type="non-terminal residue" evidence="1">
    <location>
        <position position="1"/>
    </location>
</feature>
<accession>A0AAD7ZCT1</accession>
<evidence type="ECO:0000313" key="2">
    <source>
        <dbReference type="Proteomes" id="UP001233999"/>
    </source>
</evidence>
<comment type="caution">
    <text evidence="1">The sequence shown here is derived from an EMBL/GenBank/DDBJ whole genome shotgun (WGS) entry which is preliminary data.</text>
</comment>
<feature type="non-terminal residue" evidence="1">
    <location>
        <position position="122"/>
    </location>
</feature>
<protein>
    <submittedName>
        <fullName evidence="1">Uncharacterized protein</fullName>
    </submittedName>
</protein>